<dbReference type="Gene3D" id="1.10.630.10">
    <property type="entry name" value="Cytochrome P450"/>
    <property type="match status" value="1"/>
</dbReference>
<evidence type="ECO:0000256" key="3">
    <source>
        <dbReference type="ARBA" id="ARBA00022723"/>
    </source>
</evidence>
<keyword evidence="6 7" id="KW-0349">Heme</keyword>
<feature type="binding site" description="axial binding residue" evidence="6">
    <location>
        <position position="429"/>
    </location>
    <ligand>
        <name>heme</name>
        <dbReference type="ChEBI" id="CHEBI:30413"/>
    </ligand>
    <ligandPart>
        <name>Fe</name>
        <dbReference type="ChEBI" id="CHEBI:18248"/>
    </ligandPart>
</feature>
<dbReference type="InterPro" id="IPR017972">
    <property type="entry name" value="Cyt_P450_CS"/>
</dbReference>
<keyword evidence="3 6" id="KW-0479">Metal-binding</keyword>
<evidence type="ECO:0000256" key="1">
    <source>
        <dbReference type="ARBA" id="ARBA00001971"/>
    </source>
</evidence>
<dbReference type="OrthoDB" id="1470350at2759"/>
<dbReference type="PANTHER" id="PTHR47582:SF1">
    <property type="entry name" value="P450, PUTATIVE (EUROFUNG)-RELATED"/>
    <property type="match status" value="1"/>
</dbReference>
<reference evidence="8" key="1">
    <citation type="submission" date="2016-03" db="EMBL/GenBank/DDBJ databases">
        <title>Draft genome sequence of Rosellinia necatrix.</title>
        <authorList>
            <person name="Kanematsu S."/>
        </authorList>
    </citation>
    <scope>NUCLEOTIDE SEQUENCE [LARGE SCALE GENOMIC DNA]</scope>
    <source>
        <strain evidence="8">W97</strain>
    </source>
</reference>
<dbReference type="PANTHER" id="PTHR47582">
    <property type="entry name" value="P450, PUTATIVE (EUROFUNG)-RELATED"/>
    <property type="match status" value="1"/>
</dbReference>
<protein>
    <submittedName>
        <fullName evidence="8">Putative cytochrome p450 oxidoreductase</fullName>
    </submittedName>
</protein>
<evidence type="ECO:0000313" key="9">
    <source>
        <dbReference type="Proteomes" id="UP000054516"/>
    </source>
</evidence>
<dbReference type="CDD" id="cd11040">
    <property type="entry name" value="CYP7_CYP8-like"/>
    <property type="match status" value="1"/>
</dbReference>
<keyword evidence="7" id="KW-0560">Oxidoreductase</keyword>
<dbReference type="InterPro" id="IPR001128">
    <property type="entry name" value="Cyt_P450"/>
</dbReference>
<dbReference type="GO" id="GO:0005506">
    <property type="term" value="F:iron ion binding"/>
    <property type="evidence" value="ECO:0007669"/>
    <property type="project" value="InterPro"/>
</dbReference>
<dbReference type="InterPro" id="IPR002403">
    <property type="entry name" value="Cyt_P450_E_grp-IV"/>
</dbReference>
<gene>
    <name evidence="8" type="ORF">SAMD00023353_2801640</name>
</gene>
<dbReference type="Proteomes" id="UP000054516">
    <property type="component" value="Unassembled WGS sequence"/>
</dbReference>
<dbReference type="GO" id="GO:0016705">
    <property type="term" value="F:oxidoreductase activity, acting on paired donors, with incorporation or reduction of molecular oxygen"/>
    <property type="evidence" value="ECO:0007669"/>
    <property type="project" value="InterPro"/>
</dbReference>
<dbReference type="EMBL" id="DF977473">
    <property type="protein sequence ID" value="GAP82390.1"/>
    <property type="molecule type" value="Genomic_DNA"/>
</dbReference>
<name>A0A1W2TAI8_ROSNE</name>
<comment type="cofactor">
    <cofactor evidence="1 6">
        <name>heme</name>
        <dbReference type="ChEBI" id="CHEBI:30413"/>
    </cofactor>
</comment>
<dbReference type="Pfam" id="PF00067">
    <property type="entry name" value="p450"/>
    <property type="match status" value="1"/>
</dbReference>
<evidence type="ECO:0000256" key="6">
    <source>
        <dbReference type="PIRSR" id="PIRSR602403-1"/>
    </source>
</evidence>
<evidence type="ECO:0000313" key="8">
    <source>
        <dbReference type="EMBL" id="GAP82390.1"/>
    </source>
</evidence>
<dbReference type="PRINTS" id="PR00465">
    <property type="entry name" value="EP450IV"/>
</dbReference>
<sequence length="513" mass="57818">MLLVLTTFLAGIVAVYILSHALLLQTQDSHEPPLIQTSIPFLSPILGMIKHKTLYYVHLRDKHNLPIYTLRLPGTRVYVINAVELIPVLQRQWRAISFTPILAASGPSVMGMSNEASKILHRNMQSDHNYVVGFAPTISLAMGPGPSLDLMNKRAVEVMVAGMREFRQKGPTVINFWDWTRHEILMATTDAIYGPQNPYRDPGIEAAWNVFEPSYMTFALAPFKAFLAPKIFRAREKLANAFLSYLQNDGHELASPFIKEVFSHGRRHGLSLDDIARSEIGHSFAVIGTTAPTTWWLVYQIFSDPVVLADVRRELSALVEESDDGRYSINVAVIRTACPILLSTFKETMRHRAIGTSVRMCLEDHVLDGRYLLKKGSMVIQSQIVHHTAPAVWGEDFATFQHIRFVQAPGRRRPNPVAFRAFGGGHTLCPGRHFSSMEILAFAALMVLQFDIVPVAGKWVEPTWKKTPVVASFQKPDEDIPVELRPRHSDCSWHITFEGSSDQRMRIVSEDMR</sequence>
<keyword evidence="5 7" id="KW-0503">Monooxygenase</keyword>
<keyword evidence="4 6" id="KW-0408">Iron</keyword>
<dbReference type="STRING" id="77044.A0A1W2TAI8"/>
<dbReference type="AlphaFoldDB" id="A0A1W2TAI8"/>
<evidence type="ECO:0000256" key="2">
    <source>
        <dbReference type="ARBA" id="ARBA00010617"/>
    </source>
</evidence>
<evidence type="ECO:0000256" key="7">
    <source>
        <dbReference type="RuleBase" id="RU000461"/>
    </source>
</evidence>
<evidence type="ECO:0000256" key="4">
    <source>
        <dbReference type="ARBA" id="ARBA00023004"/>
    </source>
</evidence>
<keyword evidence="9" id="KW-1185">Reference proteome</keyword>
<dbReference type="GO" id="GO:0004497">
    <property type="term" value="F:monooxygenase activity"/>
    <property type="evidence" value="ECO:0007669"/>
    <property type="project" value="UniProtKB-KW"/>
</dbReference>
<organism evidence="8">
    <name type="scientific">Rosellinia necatrix</name>
    <name type="common">White root-rot fungus</name>
    <dbReference type="NCBI Taxonomy" id="77044"/>
    <lineage>
        <taxon>Eukaryota</taxon>
        <taxon>Fungi</taxon>
        <taxon>Dikarya</taxon>
        <taxon>Ascomycota</taxon>
        <taxon>Pezizomycotina</taxon>
        <taxon>Sordariomycetes</taxon>
        <taxon>Xylariomycetidae</taxon>
        <taxon>Xylariales</taxon>
        <taxon>Xylariaceae</taxon>
        <taxon>Rosellinia</taxon>
    </lineage>
</organism>
<proteinExistence type="inferred from homology"/>
<evidence type="ECO:0000256" key="5">
    <source>
        <dbReference type="ARBA" id="ARBA00023033"/>
    </source>
</evidence>
<dbReference type="InterPro" id="IPR053007">
    <property type="entry name" value="CYP450_monoxygenase_sec-met"/>
</dbReference>
<dbReference type="SUPFAM" id="SSF48264">
    <property type="entry name" value="Cytochrome P450"/>
    <property type="match status" value="1"/>
</dbReference>
<dbReference type="GO" id="GO:0020037">
    <property type="term" value="F:heme binding"/>
    <property type="evidence" value="ECO:0007669"/>
    <property type="project" value="InterPro"/>
</dbReference>
<dbReference type="OMA" id="GSMLMIP"/>
<dbReference type="InterPro" id="IPR036396">
    <property type="entry name" value="Cyt_P450_sf"/>
</dbReference>
<comment type="similarity">
    <text evidence="2 7">Belongs to the cytochrome P450 family.</text>
</comment>
<accession>A0A1W2TAI8</accession>
<dbReference type="PROSITE" id="PS00086">
    <property type="entry name" value="CYTOCHROME_P450"/>
    <property type="match status" value="1"/>
</dbReference>